<dbReference type="CDD" id="cd04508">
    <property type="entry name" value="Tudor_SF"/>
    <property type="match status" value="1"/>
</dbReference>
<keyword evidence="1" id="KW-0732">Signal</keyword>
<evidence type="ECO:0000313" key="4">
    <source>
        <dbReference type="Proteomes" id="UP000013827"/>
    </source>
</evidence>
<dbReference type="GO" id="GO:0003682">
    <property type="term" value="F:chromatin binding"/>
    <property type="evidence" value="ECO:0007669"/>
    <property type="project" value="InterPro"/>
</dbReference>
<name>A0A0D3KZ58_EMIH1</name>
<organism evidence="3 4">
    <name type="scientific">Emiliania huxleyi (strain CCMP1516)</name>
    <dbReference type="NCBI Taxonomy" id="280463"/>
    <lineage>
        <taxon>Eukaryota</taxon>
        <taxon>Haptista</taxon>
        <taxon>Haptophyta</taxon>
        <taxon>Prymnesiophyceae</taxon>
        <taxon>Isochrysidales</taxon>
        <taxon>Noelaerhabdaceae</taxon>
        <taxon>Emiliania</taxon>
    </lineage>
</organism>
<reference evidence="3" key="2">
    <citation type="submission" date="2024-10" db="UniProtKB">
        <authorList>
            <consortium name="EnsemblProtists"/>
        </authorList>
    </citation>
    <scope>IDENTIFICATION</scope>
</reference>
<dbReference type="InterPro" id="IPR043151">
    <property type="entry name" value="BAH_sf"/>
</dbReference>
<dbReference type="PROSITE" id="PS51038">
    <property type="entry name" value="BAH"/>
    <property type="match status" value="1"/>
</dbReference>
<keyword evidence="4" id="KW-1185">Reference proteome</keyword>
<feature type="domain" description="BAH" evidence="2">
    <location>
        <begin position="85"/>
        <end position="221"/>
    </location>
</feature>
<dbReference type="Proteomes" id="UP000013827">
    <property type="component" value="Unassembled WGS sequence"/>
</dbReference>
<dbReference type="PaxDb" id="2903-EOD41043"/>
<evidence type="ECO:0000256" key="1">
    <source>
        <dbReference type="SAM" id="SignalP"/>
    </source>
</evidence>
<dbReference type="InterPro" id="IPR002999">
    <property type="entry name" value="Tudor"/>
</dbReference>
<accession>A0A0D3KZ58</accession>
<dbReference type="InterPro" id="IPR001025">
    <property type="entry name" value="BAH_dom"/>
</dbReference>
<dbReference type="SMART" id="SM00333">
    <property type="entry name" value="TUDOR"/>
    <property type="match status" value="1"/>
</dbReference>
<dbReference type="Gene3D" id="2.30.30.140">
    <property type="match status" value="1"/>
</dbReference>
<dbReference type="EnsemblProtists" id="EOD41043">
    <property type="protein sequence ID" value="EOD41043"/>
    <property type="gene ID" value="EMIHUDRAFT_222107"/>
</dbReference>
<reference evidence="4" key="1">
    <citation type="journal article" date="2013" name="Nature">
        <title>Pan genome of the phytoplankton Emiliania underpins its global distribution.</title>
        <authorList>
            <person name="Read B.A."/>
            <person name="Kegel J."/>
            <person name="Klute M.J."/>
            <person name="Kuo A."/>
            <person name="Lefebvre S.C."/>
            <person name="Maumus F."/>
            <person name="Mayer C."/>
            <person name="Miller J."/>
            <person name="Monier A."/>
            <person name="Salamov A."/>
            <person name="Young J."/>
            <person name="Aguilar M."/>
            <person name="Claverie J.M."/>
            <person name="Frickenhaus S."/>
            <person name="Gonzalez K."/>
            <person name="Herman E.K."/>
            <person name="Lin Y.C."/>
            <person name="Napier J."/>
            <person name="Ogata H."/>
            <person name="Sarno A.F."/>
            <person name="Shmutz J."/>
            <person name="Schroeder D."/>
            <person name="de Vargas C."/>
            <person name="Verret F."/>
            <person name="von Dassow P."/>
            <person name="Valentin K."/>
            <person name="Van de Peer Y."/>
            <person name="Wheeler G."/>
            <person name="Dacks J.B."/>
            <person name="Delwiche C.F."/>
            <person name="Dyhrman S.T."/>
            <person name="Glockner G."/>
            <person name="John U."/>
            <person name="Richards T."/>
            <person name="Worden A.Z."/>
            <person name="Zhang X."/>
            <person name="Grigoriev I.V."/>
            <person name="Allen A.E."/>
            <person name="Bidle K."/>
            <person name="Borodovsky M."/>
            <person name="Bowler C."/>
            <person name="Brownlee C."/>
            <person name="Cock J.M."/>
            <person name="Elias M."/>
            <person name="Gladyshev V.N."/>
            <person name="Groth M."/>
            <person name="Guda C."/>
            <person name="Hadaegh A."/>
            <person name="Iglesias-Rodriguez M.D."/>
            <person name="Jenkins J."/>
            <person name="Jones B.M."/>
            <person name="Lawson T."/>
            <person name="Leese F."/>
            <person name="Lindquist E."/>
            <person name="Lobanov A."/>
            <person name="Lomsadze A."/>
            <person name="Malik S.B."/>
            <person name="Marsh M.E."/>
            <person name="Mackinder L."/>
            <person name="Mock T."/>
            <person name="Mueller-Roeber B."/>
            <person name="Pagarete A."/>
            <person name="Parker M."/>
            <person name="Probert I."/>
            <person name="Quesneville H."/>
            <person name="Raines C."/>
            <person name="Rensing S.A."/>
            <person name="Riano-Pachon D.M."/>
            <person name="Richier S."/>
            <person name="Rokitta S."/>
            <person name="Shiraiwa Y."/>
            <person name="Soanes D.M."/>
            <person name="van der Giezen M."/>
            <person name="Wahlund T.M."/>
            <person name="Williams B."/>
            <person name="Wilson W."/>
            <person name="Wolfe G."/>
            <person name="Wurch L.L."/>
        </authorList>
    </citation>
    <scope>NUCLEOTIDE SEQUENCE</scope>
</reference>
<dbReference type="Gene3D" id="2.30.30.490">
    <property type="match status" value="1"/>
</dbReference>
<protein>
    <recommendedName>
        <fullName evidence="2">BAH domain-containing protein</fullName>
    </recommendedName>
</protein>
<feature type="signal peptide" evidence="1">
    <location>
        <begin position="1"/>
        <end position="20"/>
    </location>
</feature>
<feature type="chain" id="PRO_5044291980" description="BAH domain-containing protein" evidence="1">
    <location>
        <begin position="21"/>
        <end position="571"/>
    </location>
</feature>
<dbReference type="AlphaFoldDB" id="A0A0D3KZ58"/>
<evidence type="ECO:0000313" key="3">
    <source>
        <dbReference type="EnsemblProtists" id="EOD41043"/>
    </source>
</evidence>
<evidence type="ECO:0000259" key="2">
    <source>
        <dbReference type="PROSITE" id="PS51038"/>
    </source>
</evidence>
<dbReference type="SUPFAM" id="SSF63748">
    <property type="entry name" value="Tudor/PWWP/MBT"/>
    <property type="match status" value="1"/>
</dbReference>
<dbReference type="KEGG" id="ehx:EMIHUDRAFT_222107"/>
<dbReference type="CDD" id="cd04370">
    <property type="entry name" value="BAH"/>
    <property type="match status" value="1"/>
</dbReference>
<dbReference type="HOGENOM" id="CLU_477723_0_0_1"/>
<proteinExistence type="predicted"/>
<dbReference type="GeneID" id="17286313"/>
<sequence length="571" mass="63796">MRVTSDGLLALSRLCLHSLARMGSQEGPCTFSGQRRVSQGKGHQVNTGTGLITPGAVWLVLIRGSRYVPDSGGAWIAAVLQVGGRQYSVFEGVFLRPFPKAPPWLARIEEIRPRIGGNNKVQYWLAVRWFYRRSDLAPSTTHRRPRCDDEGKEVYLATGKLDEVCSSTIAGPARILCASDAPNYAALADEAAAACAAAGCVGRSLTAAKLDRQWPPFTDVSGVQRREFTAVIPPPGDRYAGEGCARCEVEGCDRRGAVFHLKNLLTHSQPRGGQPSRNFTGEDGRFIYYRGMRLSFMCGQVLLVRRLNLSQNPARNVKFLGNLQGTEGEWGGALHAASERAHAAGLVLLMARQYSDLNVSRPGGLDSNHCLHLFNHFRPPDKKMISKWETYFPVALHRTYDRLVRQPLAIAAEQLSTLSFETLFDALREKELRRAAAARDPRRRWLLLVTRRWRSRTALVVDDSVLARYRDGREWYRGALQAVHGDGTADVRYEDGDFERRVPAERILSAEREEGEWEYAVAAPDETKADSEQRHPWWPASEHFVAFVEESASARARERCVPLLTRASTGW</sequence>
<dbReference type="RefSeq" id="XP_005793472.1">
    <property type="nucleotide sequence ID" value="XM_005793415.1"/>
</dbReference>